<evidence type="ECO:0000256" key="1">
    <source>
        <dbReference type="SAM" id="Phobius"/>
    </source>
</evidence>
<organism evidence="2 3">
    <name type="scientific">Cereibacter sphaeroides</name>
    <name type="common">Rhodobacter sphaeroides</name>
    <dbReference type="NCBI Taxonomy" id="1063"/>
    <lineage>
        <taxon>Bacteria</taxon>
        <taxon>Pseudomonadati</taxon>
        <taxon>Pseudomonadota</taxon>
        <taxon>Alphaproteobacteria</taxon>
        <taxon>Rhodobacterales</taxon>
        <taxon>Paracoccaceae</taxon>
        <taxon>Cereibacter</taxon>
    </lineage>
</organism>
<keyword evidence="1" id="KW-0812">Transmembrane</keyword>
<dbReference type="PIRSF" id="PIRSF011386">
    <property type="entry name" value="FixH"/>
    <property type="match status" value="1"/>
</dbReference>
<dbReference type="InterPro" id="IPR008620">
    <property type="entry name" value="FixH"/>
</dbReference>
<keyword evidence="1" id="KW-0472">Membrane</keyword>
<dbReference type="EMBL" id="QFQS01000001">
    <property type="protein sequence ID" value="PZR00793.1"/>
    <property type="molecule type" value="Genomic_DNA"/>
</dbReference>
<dbReference type="Pfam" id="PF05751">
    <property type="entry name" value="FixH"/>
    <property type="match status" value="1"/>
</dbReference>
<reference evidence="2 3" key="1">
    <citation type="submission" date="2017-08" db="EMBL/GenBank/DDBJ databases">
        <title>Infants hospitalized years apart are colonized by the same room-sourced microbial strains.</title>
        <authorList>
            <person name="Brooks B."/>
            <person name="Olm M.R."/>
            <person name="Firek B.A."/>
            <person name="Baker R."/>
            <person name="Thomas B.C."/>
            <person name="Morowitz M.J."/>
            <person name="Banfield J.F."/>
        </authorList>
    </citation>
    <scope>NUCLEOTIDE SEQUENCE [LARGE SCALE GENOMIC DNA]</scope>
    <source>
        <strain evidence="2">S2_003_000_R2_11</strain>
    </source>
</reference>
<evidence type="ECO:0000313" key="2">
    <source>
        <dbReference type="EMBL" id="PZR00793.1"/>
    </source>
</evidence>
<protein>
    <submittedName>
        <fullName evidence="2">Nitrogen fixation protein FixH</fullName>
    </submittedName>
</protein>
<dbReference type="Proteomes" id="UP000248975">
    <property type="component" value="Unassembled WGS sequence"/>
</dbReference>
<evidence type="ECO:0000313" key="3">
    <source>
        <dbReference type="Proteomes" id="UP000248975"/>
    </source>
</evidence>
<dbReference type="AlphaFoldDB" id="A0A2W5SJ17"/>
<name>A0A2W5SJ17_CERSP</name>
<gene>
    <name evidence="2" type="ORF">DI533_09775</name>
</gene>
<feature type="transmembrane region" description="Helical" evidence="1">
    <location>
        <begin position="9"/>
        <end position="29"/>
    </location>
</feature>
<proteinExistence type="predicted"/>
<accession>A0A2W5SJ17</accession>
<sequence>MGEITGRKVLAIVLAFFGVIIAVNFTLAWQAVSTFPGLEVENSYVASQTWDAERAAQKALGWTLASEYNRKAGMLELDFTDAQGLTAPVAELKVLVGRPTEAKDDVWPEFTQSGGRFTTPLELGPGKWMLKVEAKAPDGTLFRQRLDLYVKG</sequence>
<comment type="caution">
    <text evidence="2">The sequence shown here is derived from an EMBL/GenBank/DDBJ whole genome shotgun (WGS) entry which is preliminary data.</text>
</comment>
<keyword evidence="1" id="KW-1133">Transmembrane helix</keyword>
<dbReference type="InterPro" id="IPR018037">
    <property type="entry name" value="FixH_proteobacterial"/>
</dbReference>